<gene>
    <name evidence="1" type="primary">ORF70323</name>
</gene>
<dbReference type="EMBL" id="HACG01022606">
    <property type="protein sequence ID" value="CEK69471.1"/>
    <property type="molecule type" value="Transcribed_RNA"/>
</dbReference>
<feature type="non-terminal residue" evidence="1">
    <location>
        <position position="1"/>
    </location>
</feature>
<evidence type="ECO:0000313" key="1">
    <source>
        <dbReference type="EMBL" id="CEK69471.1"/>
    </source>
</evidence>
<proteinExistence type="predicted"/>
<sequence>QNRWHRKWRRNAREWRDLEKMTLDRWAWKALVASNLCHLKGEEEQTTIPVTILKKFDNKHAHNKEGNIRRQDRDILIKVIDDKETERGWMTGTDTNQ</sequence>
<reference evidence="1" key="1">
    <citation type="submission" date="2014-12" db="EMBL/GenBank/DDBJ databases">
        <title>Insight into the proteome of Arion vulgaris.</title>
        <authorList>
            <person name="Aradska J."/>
            <person name="Bulat T."/>
            <person name="Smidak R."/>
            <person name="Sarate P."/>
            <person name="Gangsoo J."/>
            <person name="Sialana F."/>
            <person name="Bilban M."/>
            <person name="Lubec G."/>
        </authorList>
    </citation>
    <scope>NUCLEOTIDE SEQUENCE</scope>
    <source>
        <tissue evidence="1">Skin</tissue>
    </source>
</reference>
<accession>A0A0B6ZNS4</accession>
<dbReference type="AlphaFoldDB" id="A0A0B6ZNS4"/>
<organism evidence="1">
    <name type="scientific">Arion vulgaris</name>
    <dbReference type="NCBI Taxonomy" id="1028688"/>
    <lineage>
        <taxon>Eukaryota</taxon>
        <taxon>Metazoa</taxon>
        <taxon>Spiralia</taxon>
        <taxon>Lophotrochozoa</taxon>
        <taxon>Mollusca</taxon>
        <taxon>Gastropoda</taxon>
        <taxon>Heterobranchia</taxon>
        <taxon>Euthyneura</taxon>
        <taxon>Panpulmonata</taxon>
        <taxon>Eupulmonata</taxon>
        <taxon>Stylommatophora</taxon>
        <taxon>Helicina</taxon>
        <taxon>Arionoidea</taxon>
        <taxon>Arionidae</taxon>
        <taxon>Arion</taxon>
    </lineage>
</organism>
<protein>
    <submittedName>
        <fullName evidence="1">Uncharacterized protein</fullName>
    </submittedName>
</protein>
<name>A0A0B6ZNS4_9EUPU</name>